<feature type="chain" id="PRO_5028475462" evidence="2">
    <location>
        <begin position="18"/>
        <end position="107"/>
    </location>
</feature>
<feature type="compositionally biased region" description="Polar residues" evidence="1">
    <location>
        <begin position="89"/>
        <end position="99"/>
    </location>
</feature>
<keyword evidence="2" id="KW-0732">Signal</keyword>
<sequence length="107" mass="11991">MLKPFLCMVFCVVFVKCHPTMYRMNENNVLEADLVPISSTVIPLPVYQVGYGIDVLSSHKDRNAVKPEGPIYLETVYTKKKPIPAVKSKPSSDVSTVKQVSKAEYEN</sequence>
<gene>
    <name evidence="3" type="primary">LOC114329690</name>
</gene>
<feature type="signal peptide" evidence="2">
    <location>
        <begin position="1"/>
        <end position="17"/>
    </location>
</feature>
<dbReference type="RefSeq" id="XP_028134678.1">
    <property type="nucleotide sequence ID" value="XM_028278877.1"/>
</dbReference>
<dbReference type="KEGG" id="dvv:114329690"/>
<protein>
    <submittedName>
        <fullName evidence="3">Uncharacterized protein LOC114329690</fullName>
    </submittedName>
</protein>
<dbReference type="OrthoDB" id="8195466at2759"/>
<accession>A0A6P7FNS6</accession>
<dbReference type="InParanoid" id="A0A6P7FNS6"/>
<organism evidence="3">
    <name type="scientific">Diabrotica virgifera virgifera</name>
    <name type="common">western corn rootworm</name>
    <dbReference type="NCBI Taxonomy" id="50390"/>
    <lineage>
        <taxon>Eukaryota</taxon>
        <taxon>Metazoa</taxon>
        <taxon>Ecdysozoa</taxon>
        <taxon>Arthropoda</taxon>
        <taxon>Hexapoda</taxon>
        <taxon>Insecta</taxon>
        <taxon>Pterygota</taxon>
        <taxon>Neoptera</taxon>
        <taxon>Endopterygota</taxon>
        <taxon>Coleoptera</taxon>
        <taxon>Polyphaga</taxon>
        <taxon>Cucujiformia</taxon>
        <taxon>Chrysomeloidea</taxon>
        <taxon>Chrysomelidae</taxon>
        <taxon>Galerucinae</taxon>
        <taxon>Diabroticina</taxon>
        <taxon>Diabroticites</taxon>
        <taxon>Diabrotica</taxon>
    </lineage>
</organism>
<evidence type="ECO:0000256" key="2">
    <source>
        <dbReference type="SAM" id="SignalP"/>
    </source>
</evidence>
<name>A0A6P7FNS6_DIAVI</name>
<proteinExistence type="predicted"/>
<dbReference type="AlphaFoldDB" id="A0A6P7FNS6"/>
<evidence type="ECO:0000256" key="1">
    <source>
        <dbReference type="SAM" id="MobiDB-lite"/>
    </source>
</evidence>
<feature type="region of interest" description="Disordered" evidence="1">
    <location>
        <begin position="84"/>
        <end position="107"/>
    </location>
</feature>
<reference evidence="3" key="1">
    <citation type="submission" date="2025-08" db="UniProtKB">
        <authorList>
            <consortium name="RefSeq"/>
        </authorList>
    </citation>
    <scope>IDENTIFICATION</scope>
    <source>
        <tissue evidence="3">Whole insect</tissue>
    </source>
</reference>
<evidence type="ECO:0000313" key="3">
    <source>
        <dbReference type="RefSeq" id="XP_028134678.1"/>
    </source>
</evidence>